<keyword evidence="2" id="KW-1185">Reference proteome</keyword>
<accession>A0A9X1K4L0</accession>
<reference evidence="1" key="1">
    <citation type="submission" date="2021-07" db="EMBL/GenBank/DDBJ databases">
        <title>Roseobacter insulae sp. nov., isolated from a tidal flat.</title>
        <authorList>
            <person name="Park S."/>
            <person name="Yoon J.-H."/>
        </authorList>
    </citation>
    <scope>NUCLEOTIDE SEQUENCE</scope>
    <source>
        <strain evidence="1">YSTF-M11</strain>
    </source>
</reference>
<evidence type="ECO:0000313" key="1">
    <source>
        <dbReference type="EMBL" id="MBW4710713.1"/>
    </source>
</evidence>
<protein>
    <submittedName>
        <fullName evidence="1">Uncharacterized protein</fullName>
    </submittedName>
</protein>
<dbReference type="EMBL" id="JAHXDN010000010">
    <property type="protein sequence ID" value="MBW4710713.1"/>
    <property type="molecule type" value="Genomic_DNA"/>
</dbReference>
<name>A0A9X1K4L0_9RHOB</name>
<organism evidence="1 2">
    <name type="scientific">Roseobacter insulae</name>
    <dbReference type="NCBI Taxonomy" id="2859783"/>
    <lineage>
        <taxon>Bacteria</taxon>
        <taxon>Pseudomonadati</taxon>
        <taxon>Pseudomonadota</taxon>
        <taxon>Alphaproteobacteria</taxon>
        <taxon>Rhodobacterales</taxon>
        <taxon>Roseobacteraceae</taxon>
        <taxon>Roseobacter</taxon>
    </lineage>
</organism>
<proteinExistence type="predicted"/>
<dbReference type="RefSeq" id="WP_219507802.1">
    <property type="nucleotide sequence ID" value="NZ_JAHXDN010000010.1"/>
</dbReference>
<evidence type="ECO:0000313" key="2">
    <source>
        <dbReference type="Proteomes" id="UP001138661"/>
    </source>
</evidence>
<dbReference type="AlphaFoldDB" id="A0A9X1K4L0"/>
<comment type="caution">
    <text evidence="1">The sequence shown here is derived from an EMBL/GenBank/DDBJ whole genome shotgun (WGS) entry which is preliminary data.</text>
</comment>
<sequence>MPYDPKLAVRFAAFGVSGQAIANTLTQADVDDLLGRTEEALNSDDPLFRAITRFATQYPLVRQDPEQLADLGTLLRFGVDEANNAGIPEDDWARRKDING</sequence>
<gene>
    <name evidence="1" type="ORF">KX928_23230</name>
</gene>
<dbReference type="Proteomes" id="UP001138661">
    <property type="component" value="Unassembled WGS sequence"/>
</dbReference>